<evidence type="ECO:0000256" key="4">
    <source>
        <dbReference type="ARBA" id="ARBA00022771"/>
    </source>
</evidence>
<evidence type="ECO:0000256" key="6">
    <source>
        <dbReference type="ARBA" id="ARBA00023015"/>
    </source>
</evidence>
<keyword evidence="7" id="KW-0238">DNA-binding</keyword>
<feature type="domain" description="C2H2-type" evidence="12">
    <location>
        <begin position="243"/>
        <end position="270"/>
    </location>
</feature>
<name>A0AAV9S7B3_9TELE</name>
<protein>
    <recommendedName>
        <fullName evidence="12">C2H2-type domain-containing protein</fullName>
    </recommendedName>
</protein>
<organism evidence="13 14">
    <name type="scientific">Crenichthys baileyi</name>
    <name type="common">White River springfish</name>
    <dbReference type="NCBI Taxonomy" id="28760"/>
    <lineage>
        <taxon>Eukaryota</taxon>
        <taxon>Metazoa</taxon>
        <taxon>Chordata</taxon>
        <taxon>Craniata</taxon>
        <taxon>Vertebrata</taxon>
        <taxon>Euteleostomi</taxon>
        <taxon>Actinopterygii</taxon>
        <taxon>Neopterygii</taxon>
        <taxon>Teleostei</taxon>
        <taxon>Neoteleostei</taxon>
        <taxon>Acanthomorphata</taxon>
        <taxon>Ovalentaria</taxon>
        <taxon>Atherinomorphae</taxon>
        <taxon>Cyprinodontiformes</taxon>
        <taxon>Goodeidae</taxon>
        <taxon>Crenichthys</taxon>
    </lineage>
</organism>
<dbReference type="FunFam" id="3.30.160.60:FF:001249">
    <property type="entry name" value="CTCF"/>
    <property type="match status" value="1"/>
</dbReference>
<comment type="caution">
    <text evidence="13">The sequence shown here is derived from an EMBL/GenBank/DDBJ whole genome shotgun (WGS) entry which is preliminary data.</text>
</comment>
<dbReference type="PANTHER" id="PTHR24404:SF114">
    <property type="entry name" value="KLUMPFUSS, ISOFORM B-RELATED"/>
    <property type="match status" value="1"/>
</dbReference>
<dbReference type="PANTHER" id="PTHR24404">
    <property type="entry name" value="ZINC FINGER PROTEIN"/>
    <property type="match status" value="1"/>
</dbReference>
<evidence type="ECO:0000256" key="7">
    <source>
        <dbReference type="ARBA" id="ARBA00023125"/>
    </source>
</evidence>
<accession>A0AAV9S7B3</accession>
<dbReference type="PROSITE" id="PS00028">
    <property type="entry name" value="ZINC_FINGER_C2H2_1"/>
    <property type="match status" value="2"/>
</dbReference>
<gene>
    <name evidence="13" type="ORF">CRENBAI_013084</name>
</gene>
<keyword evidence="6" id="KW-0805">Transcription regulation</keyword>
<keyword evidence="4 10" id="KW-0863">Zinc-finger</keyword>
<evidence type="ECO:0000313" key="13">
    <source>
        <dbReference type="EMBL" id="KAK5617104.1"/>
    </source>
</evidence>
<dbReference type="GO" id="GO:0000978">
    <property type="term" value="F:RNA polymerase II cis-regulatory region sequence-specific DNA binding"/>
    <property type="evidence" value="ECO:0007669"/>
    <property type="project" value="TreeGrafter"/>
</dbReference>
<dbReference type="Proteomes" id="UP001311232">
    <property type="component" value="Unassembled WGS sequence"/>
</dbReference>
<keyword evidence="14" id="KW-1185">Reference proteome</keyword>
<dbReference type="EMBL" id="JAHHUM010000830">
    <property type="protein sequence ID" value="KAK5617104.1"/>
    <property type="molecule type" value="Genomic_DNA"/>
</dbReference>
<dbReference type="SMART" id="SM00355">
    <property type="entry name" value="ZnF_C2H2"/>
    <property type="match status" value="2"/>
</dbReference>
<dbReference type="AlphaFoldDB" id="A0AAV9S7B3"/>
<keyword evidence="3" id="KW-0677">Repeat</keyword>
<dbReference type="FunFam" id="3.30.160.60:FF:000060">
    <property type="entry name" value="zinc finger protein 436"/>
    <property type="match status" value="1"/>
</dbReference>
<evidence type="ECO:0000256" key="10">
    <source>
        <dbReference type="PROSITE-ProRule" id="PRU00042"/>
    </source>
</evidence>
<feature type="region of interest" description="Disordered" evidence="11">
    <location>
        <begin position="1"/>
        <end position="162"/>
    </location>
</feature>
<evidence type="ECO:0000313" key="14">
    <source>
        <dbReference type="Proteomes" id="UP001311232"/>
    </source>
</evidence>
<keyword evidence="2" id="KW-0479">Metal-binding</keyword>
<feature type="compositionally biased region" description="Basic and acidic residues" evidence="11">
    <location>
        <begin position="93"/>
        <end position="102"/>
    </location>
</feature>
<dbReference type="GO" id="GO:0008270">
    <property type="term" value="F:zinc ion binding"/>
    <property type="evidence" value="ECO:0007669"/>
    <property type="project" value="UniProtKB-KW"/>
</dbReference>
<proteinExistence type="predicted"/>
<dbReference type="Gene3D" id="3.30.160.60">
    <property type="entry name" value="Classic Zinc Finger"/>
    <property type="match status" value="2"/>
</dbReference>
<dbReference type="GO" id="GO:0006357">
    <property type="term" value="P:regulation of transcription by RNA polymerase II"/>
    <property type="evidence" value="ECO:0007669"/>
    <property type="project" value="TreeGrafter"/>
</dbReference>
<feature type="domain" description="C2H2-type" evidence="12">
    <location>
        <begin position="215"/>
        <end position="242"/>
    </location>
</feature>
<evidence type="ECO:0000259" key="12">
    <source>
        <dbReference type="PROSITE" id="PS50157"/>
    </source>
</evidence>
<dbReference type="InterPro" id="IPR050589">
    <property type="entry name" value="Ikaros_C2H2-ZF"/>
</dbReference>
<keyword evidence="8" id="KW-0804">Transcription</keyword>
<dbReference type="SUPFAM" id="SSF57667">
    <property type="entry name" value="beta-beta-alpha zinc fingers"/>
    <property type="match status" value="1"/>
</dbReference>
<evidence type="ECO:0000256" key="2">
    <source>
        <dbReference type="ARBA" id="ARBA00022723"/>
    </source>
</evidence>
<feature type="compositionally biased region" description="Basic and acidic residues" evidence="11">
    <location>
        <begin position="114"/>
        <end position="152"/>
    </location>
</feature>
<dbReference type="PROSITE" id="PS50157">
    <property type="entry name" value="ZINC_FINGER_C2H2_2"/>
    <property type="match status" value="2"/>
</dbReference>
<dbReference type="InterPro" id="IPR036236">
    <property type="entry name" value="Znf_C2H2_sf"/>
</dbReference>
<evidence type="ECO:0000256" key="3">
    <source>
        <dbReference type="ARBA" id="ARBA00022737"/>
    </source>
</evidence>
<evidence type="ECO:0000256" key="8">
    <source>
        <dbReference type="ARBA" id="ARBA00023163"/>
    </source>
</evidence>
<keyword evidence="5" id="KW-0862">Zinc</keyword>
<comment type="subcellular location">
    <subcellularLocation>
        <location evidence="1">Nucleus</location>
    </subcellularLocation>
</comment>
<evidence type="ECO:0000256" key="9">
    <source>
        <dbReference type="ARBA" id="ARBA00023242"/>
    </source>
</evidence>
<sequence>MLMVKEAAPVNHRPCAGLHDPKPHHRKEKQEEVYTSLGGEQLNGKEEIDAIRFPVTATPIKNEDDKQSPLLSQLYQDQIKGRALPEDVNGGEESNRIQDHGDGSISSETEDTEKDEKADDVKHSVSELKHLSDSGLKSKDLDNDWKDSRAPESDGNINKPFSSPEFAEQFVHRVFLQKDMINSEIGSLRSLDGKKCFTEKKNVELPKKVQTGLKFSCEDCGKTFIGKYTLKIHKKIHTGQKPFCCDLCGQRFTEKRNLNTHMRIHNTEKNG</sequence>
<evidence type="ECO:0000256" key="1">
    <source>
        <dbReference type="ARBA" id="ARBA00004123"/>
    </source>
</evidence>
<dbReference type="GO" id="GO:0005634">
    <property type="term" value="C:nucleus"/>
    <property type="evidence" value="ECO:0007669"/>
    <property type="project" value="UniProtKB-SubCell"/>
</dbReference>
<evidence type="ECO:0000256" key="11">
    <source>
        <dbReference type="SAM" id="MobiDB-lite"/>
    </source>
</evidence>
<reference evidence="13 14" key="1">
    <citation type="submission" date="2021-06" db="EMBL/GenBank/DDBJ databases">
        <authorList>
            <person name="Palmer J.M."/>
        </authorList>
    </citation>
    <scope>NUCLEOTIDE SEQUENCE [LARGE SCALE GENOMIC DNA]</scope>
    <source>
        <strain evidence="13 14">MEX-2019</strain>
        <tissue evidence="13">Muscle</tissue>
    </source>
</reference>
<evidence type="ECO:0000256" key="5">
    <source>
        <dbReference type="ARBA" id="ARBA00022833"/>
    </source>
</evidence>
<dbReference type="Pfam" id="PF00096">
    <property type="entry name" value="zf-C2H2"/>
    <property type="match status" value="1"/>
</dbReference>
<dbReference type="InterPro" id="IPR013087">
    <property type="entry name" value="Znf_C2H2_type"/>
</dbReference>
<dbReference type="Pfam" id="PF13894">
    <property type="entry name" value="zf-C2H2_4"/>
    <property type="match status" value="1"/>
</dbReference>
<dbReference type="GO" id="GO:0003700">
    <property type="term" value="F:DNA-binding transcription factor activity"/>
    <property type="evidence" value="ECO:0007669"/>
    <property type="project" value="TreeGrafter"/>
</dbReference>
<keyword evidence="9" id="KW-0539">Nucleus</keyword>